<dbReference type="EMBL" id="CAFABA010000092">
    <property type="protein sequence ID" value="CAB4834289.1"/>
    <property type="molecule type" value="Genomic_DNA"/>
</dbReference>
<keyword evidence="1" id="KW-1133">Transmembrane helix</keyword>
<gene>
    <name evidence="2" type="ORF">UFOPK3139_02039</name>
    <name evidence="3" type="ORF">UFOPK3967_01340</name>
</gene>
<keyword evidence="1" id="KW-0472">Membrane</keyword>
<name>A0A6J7NSR1_9ZZZZ</name>
<dbReference type="AlphaFoldDB" id="A0A6J7NSR1"/>
<evidence type="ECO:0000313" key="2">
    <source>
        <dbReference type="EMBL" id="CAB4834289.1"/>
    </source>
</evidence>
<keyword evidence="1" id="KW-0812">Transmembrane</keyword>
<sequence length="43" mass="4926">MARHTALVGFDPTRKHKRTRFDYFYVAASVLICVALVTWALLS</sequence>
<feature type="transmembrane region" description="Helical" evidence="1">
    <location>
        <begin position="23"/>
        <end position="42"/>
    </location>
</feature>
<organism evidence="3">
    <name type="scientific">freshwater metagenome</name>
    <dbReference type="NCBI Taxonomy" id="449393"/>
    <lineage>
        <taxon>unclassified sequences</taxon>
        <taxon>metagenomes</taxon>
        <taxon>ecological metagenomes</taxon>
    </lineage>
</organism>
<reference evidence="3" key="1">
    <citation type="submission" date="2020-05" db="EMBL/GenBank/DDBJ databases">
        <authorList>
            <person name="Chiriac C."/>
            <person name="Salcher M."/>
            <person name="Ghai R."/>
            <person name="Kavagutti S V."/>
        </authorList>
    </citation>
    <scope>NUCLEOTIDE SEQUENCE</scope>
</reference>
<proteinExistence type="predicted"/>
<accession>A0A6J7NSR1</accession>
<protein>
    <submittedName>
        <fullName evidence="3">Unannotated protein</fullName>
    </submittedName>
</protein>
<evidence type="ECO:0000313" key="3">
    <source>
        <dbReference type="EMBL" id="CAB4996126.1"/>
    </source>
</evidence>
<dbReference type="EMBL" id="CAFBOS010000072">
    <property type="protein sequence ID" value="CAB4996126.1"/>
    <property type="molecule type" value="Genomic_DNA"/>
</dbReference>
<evidence type="ECO:0000256" key="1">
    <source>
        <dbReference type="SAM" id="Phobius"/>
    </source>
</evidence>